<evidence type="ECO:0000256" key="5">
    <source>
        <dbReference type="ARBA" id="ARBA00022729"/>
    </source>
</evidence>
<sequence>MKKSFITCVVFMMTTICAYAGGLLTNTNQHAAFNRMMSREASIGIDGVYYNPAGVAFMADGHHLAINWQLAYQTRDIENDYMLFTNNVNNAITPRTFKGKALAPVIPSFQYAYNKNRWSLQANFALTGGGGKCTFDNGLGSFEKIVAETAMGACQLAGGIDQVGAAVGQAMGLPIPSRFFSSDAAFGTDGKYSYDSYMHGRQYYFGLSVGAAYRVSDNFSAFAGVRGVYATCNYYGYVRDIKVGAMPLYQVLDPSKPNAANIELSCDQSGLGFTPILAVDYKTGKWNFAAKYEFKTRMRLKNKAVNYAPSIGNLADNLRTAYIQAGVPEAAADAILGNEHVTAAMGQLKSQFDQKLDAAIGEYEDGKKIAGDIPAYLTIGAGYKPIDALRINVGFHWFDDKHATSYNDRQKLLKRGTLEWNAGAEYDVCKKLTVSAGWQNTNYGISDEYMEDRSFVVSSNSVGGGAVVHLTDKMHLNVAYFHTFYQHKKVEEKVQLTADKSLSYSSDFTRNNNVFALGLDIDF</sequence>
<reference evidence="9 10" key="1">
    <citation type="submission" date="2020-12" db="EMBL/GenBank/DDBJ databases">
        <title>Whole genome sequences of gut porcine anaerobes.</title>
        <authorList>
            <person name="Kubasova T."/>
            <person name="Jahodarova E."/>
            <person name="Rychlik I."/>
        </authorList>
    </citation>
    <scope>NUCLEOTIDE SEQUENCE [LARGE SCALE GENOMIC DNA]</scope>
    <source>
        <strain evidence="9 10">An925</strain>
    </source>
</reference>
<dbReference type="SUPFAM" id="SSF56935">
    <property type="entry name" value="Porins"/>
    <property type="match status" value="1"/>
</dbReference>
<feature type="chain" id="PRO_5046938778" evidence="8">
    <location>
        <begin position="21"/>
        <end position="523"/>
    </location>
</feature>
<evidence type="ECO:0000256" key="4">
    <source>
        <dbReference type="ARBA" id="ARBA00022692"/>
    </source>
</evidence>
<dbReference type="EMBL" id="JADYTN010000004">
    <property type="protein sequence ID" value="MCF2562973.1"/>
    <property type="molecule type" value="Genomic_DNA"/>
</dbReference>
<proteinExistence type="inferred from homology"/>
<evidence type="ECO:0000256" key="7">
    <source>
        <dbReference type="ARBA" id="ARBA00023237"/>
    </source>
</evidence>
<comment type="subcellular location">
    <subcellularLocation>
        <location evidence="1">Cell outer membrane</location>
        <topology evidence="1">Multi-pass membrane protein</topology>
    </subcellularLocation>
</comment>
<dbReference type="PANTHER" id="PTHR35093">
    <property type="entry name" value="OUTER MEMBRANE PROTEIN NMB0088-RELATED"/>
    <property type="match status" value="1"/>
</dbReference>
<accession>A0ABS9CCZ6</accession>
<protein>
    <submittedName>
        <fullName evidence="9">Outer membrane protein transport protein</fullName>
    </submittedName>
</protein>
<feature type="signal peptide" evidence="8">
    <location>
        <begin position="1"/>
        <end position="20"/>
    </location>
</feature>
<comment type="similarity">
    <text evidence="2">Belongs to the OmpP1/FadL family.</text>
</comment>
<keyword evidence="4" id="KW-0812">Transmembrane</keyword>
<keyword evidence="7" id="KW-0998">Cell outer membrane</keyword>
<evidence type="ECO:0000256" key="6">
    <source>
        <dbReference type="ARBA" id="ARBA00023136"/>
    </source>
</evidence>
<evidence type="ECO:0000256" key="8">
    <source>
        <dbReference type="SAM" id="SignalP"/>
    </source>
</evidence>
<comment type="caution">
    <text evidence="9">The sequence shown here is derived from an EMBL/GenBank/DDBJ whole genome shotgun (WGS) entry which is preliminary data.</text>
</comment>
<organism evidence="9 10">
    <name type="scientific">Xylanibacter brevis</name>
    <dbReference type="NCBI Taxonomy" id="83231"/>
    <lineage>
        <taxon>Bacteria</taxon>
        <taxon>Pseudomonadati</taxon>
        <taxon>Bacteroidota</taxon>
        <taxon>Bacteroidia</taxon>
        <taxon>Bacteroidales</taxon>
        <taxon>Prevotellaceae</taxon>
        <taxon>Xylanibacter</taxon>
    </lineage>
</organism>
<dbReference type="Gene3D" id="2.40.160.60">
    <property type="entry name" value="Outer membrane protein transport protein (OMPP1/FadL/TodX)"/>
    <property type="match status" value="1"/>
</dbReference>
<dbReference type="Pfam" id="PF03349">
    <property type="entry name" value="Toluene_X"/>
    <property type="match status" value="1"/>
</dbReference>
<keyword evidence="3" id="KW-1134">Transmembrane beta strand</keyword>
<keyword evidence="5 8" id="KW-0732">Signal</keyword>
<keyword evidence="6" id="KW-0472">Membrane</keyword>
<evidence type="ECO:0000256" key="2">
    <source>
        <dbReference type="ARBA" id="ARBA00008163"/>
    </source>
</evidence>
<evidence type="ECO:0000313" key="9">
    <source>
        <dbReference type="EMBL" id="MCF2562973.1"/>
    </source>
</evidence>
<dbReference type="PANTHER" id="PTHR35093:SF8">
    <property type="entry name" value="OUTER MEMBRANE PROTEIN NMB0088-RELATED"/>
    <property type="match status" value="1"/>
</dbReference>
<evidence type="ECO:0000256" key="1">
    <source>
        <dbReference type="ARBA" id="ARBA00004571"/>
    </source>
</evidence>
<keyword evidence="10" id="KW-1185">Reference proteome</keyword>
<evidence type="ECO:0000313" key="10">
    <source>
        <dbReference type="Proteomes" id="UP001200470"/>
    </source>
</evidence>
<dbReference type="InterPro" id="IPR005017">
    <property type="entry name" value="OMPP1/FadL/TodX"/>
</dbReference>
<gene>
    <name evidence="9" type="ORF">I6E12_02435</name>
</gene>
<name>A0ABS9CCZ6_9BACT</name>
<evidence type="ECO:0000256" key="3">
    <source>
        <dbReference type="ARBA" id="ARBA00022452"/>
    </source>
</evidence>
<dbReference type="Proteomes" id="UP001200470">
    <property type="component" value="Unassembled WGS sequence"/>
</dbReference>